<feature type="transmembrane region" description="Helical" evidence="2">
    <location>
        <begin position="47"/>
        <end position="67"/>
    </location>
</feature>
<evidence type="ECO:0000313" key="3">
    <source>
        <dbReference type="EMBL" id="GGL20136.1"/>
    </source>
</evidence>
<accession>A0A8J3C8X3</accession>
<comment type="caution">
    <text evidence="3">The sequence shown here is derived from an EMBL/GenBank/DDBJ whole genome shotgun (WGS) entry which is preliminary data.</text>
</comment>
<dbReference type="AlphaFoldDB" id="A0A8J3C8X3"/>
<keyword evidence="2" id="KW-0812">Transmembrane</keyword>
<evidence type="ECO:0000256" key="2">
    <source>
        <dbReference type="SAM" id="Phobius"/>
    </source>
</evidence>
<evidence type="ECO:0000313" key="4">
    <source>
        <dbReference type="Proteomes" id="UP000656042"/>
    </source>
</evidence>
<sequence length="92" mass="10286">MPLREIEACQAGLDGGWSWMAVRDQPRHTPRRGLPGAPDRRTLPGMAFIWISLLVIFAVVIAVTLLVGRHPARRRDMPQRGTGRPDQSPDVH</sequence>
<gene>
    <name evidence="3" type="ORF">GCM10012284_63450</name>
</gene>
<proteinExistence type="predicted"/>
<protein>
    <submittedName>
        <fullName evidence="3">Uncharacterized protein</fullName>
    </submittedName>
</protein>
<feature type="region of interest" description="Disordered" evidence="1">
    <location>
        <begin position="72"/>
        <end position="92"/>
    </location>
</feature>
<keyword evidence="2" id="KW-1133">Transmembrane helix</keyword>
<reference evidence="3" key="2">
    <citation type="submission" date="2020-09" db="EMBL/GenBank/DDBJ databases">
        <authorList>
            <person name="Sun Q."/>
            <person name="Zhou Y."/>
        </authorList>
    </citation>
    <scope>NUCLEOTIDE SEQUENCE</scope>
    <source>
        <strain evidence="3">CGMCC 4.7299</strain>
    </source>
</reference>
<dbReference type="Proteomes" id="UP000656042">
    <property type="component" value="Unassembled WGS sequence"/>
</dbReference>
<dbReference type="EMBL" id="BMMX01000074">
    <property type="protein sequence ID" value="GGL20136.1"/>
    <property type="molecule type" value="Genomic_DNA"/>
</dbReference>
<reference evidence="3" key="1">
    <citation type="journal article" date="2014" name="Int. J. Syst. Evol. Microbiol.">
        <title>Complete genome sequence of Corynebacterium casei LMG S-19264T (=DSM 44701T), isolated from a smear-ripened cheese.</title>
        <authorList>
            <consortium name="US DOE Joint Genome Institute (JGI-PGF)"/>
            <person name="Walter F."/>
            <person name="Albersmeier A."/>
            <person name="Kalinowski J."/>
            <person name="Ruckert C."/>
        </authorList>
    </citation>
    <scope>NUCLEOTIDE SEQUENCE</scope>
    <source>
        <strain evidence="3">CGMCC 4.7299</strain>
    </source>
</reference>
<keyword evidence="2" id="KW-0472">Membrane</keyword>
<organism evidence="3 4">
    <name type="scientific">Mangrovihabitans endophyticus</name>
    <dbReference type="NCBI Taxonomy" id="1751298"/>
    <lineage>
        <taxon>Bacteria</taxon>
        <taxon>Bacillati</taxon>
        <taxon>Actinomycetota</taxon>
        <taxon>Actinomycetes</taxon>
        <taxon>Micromonosporales</taxon>
        <taxon>Micromonosporaceae</taxon>
        <taxon>Mangrovihabitans</taxon>
    </lineage>
</organism>
<keyword evidence="4" id="KW-1185">Reference proteome</keyword>
<name>A0A8J3C8X3_9ACTN</name>
<evidence type="ECO:0000256" key="1">
    <source>
        <dbReference type="SAM" id="MobiDB-lite"/>
    </source>
</evidence>